<dbReference type="SUPFAM" id="SSF109998">
    <property type="entry name" value="Triger factor/SurA peptide-binding domain-like"/>
    <property type="match status" value="1"/>
</dbReference>
<feature type="domain" description="PpiC" evidence="2">
    <location>
        <begin position="175"/>
        <end position="278"/>
    </location>
</feature>
<dbReference type="PANTHER" id="PTHR47637:SF1">
    <property type="entry name" value="CHAPERONE SURA"/>
    <property type="match status" value="1"/>
</dbReference>
<dbReference type="EC" id="5.2.1.8" evidence="3"/>
<dbReference type="Pfam" id="PF00639">
    <property type="entry name" value="Rotamase"/>
    <property type="match status" value="2"/>
</dbReference>
<protein>
    <submittedName>
        <fullName evidence="3">Chaperone SurA</fullName>
        <ecNumber evidence="3">5.2.1.8</ecNumber>
    </submittedName>
</protein>
<dbReference type="AlphaFoldDB" id="A0A1J5SU37"/>
<dbReference type="GO" id="GO:0003755">
    <property type="term" value="F:peptidyl-prolyl cis-trans isomerase activity"/>
    <property type="evidence" value="ECO:0007669"/>
    <property type="project" value="UniProtKB-EC"/>
</dbReference>
<dbReference type="PANTHER" id="PTHR47637">
    <property type="entry name" value="CHAPERONE SURA"/>
    <property type="match status" value="1"/>
</dbReference>
<dbReference type="PROSITE" id="PS50198">
    <property type="entry name" value="PPIC_PPIASE_2"/>
    <property type="match status" value="2"/>
</dbReference>
<keyword evidence="3" id="KW-0413">Isomerase</keyword>
<dbReference type="InterPro" id="IPR023058">
    <property type="entry name" value="PPIase_PpiC_CS"/>
</dbReference>
<organism evidence="3">
    <name type="scientific">mine drainage metagenome</name>
    <dbReference type="NCBI Taxonomy" id="410659"/>
    <lineage>
        <taxon>unclassified sequences</taxon>
        <taxon>metagenomes</taxon>
        <taxon>ecological metagenomes</taxon>
    </lineage>
</organism>
<dbReference type="PROSITE" id="PS01096">
    <property type="entry name" value="PPIC_PPIASE_1"/>
    <property type="match status" value="1"/>
</dbReference>
<dbReference type="InterPro" id="IPR000297">
    <property type="entry name" value="PPIase_PpiC"/>
</dbReference>
<evidence type="ECO:0000256" key="1">
    <source>
        <dbReference type="ARBA" id="ARBA00022729"/>
    </source>
</evidence>
<accession>A0A1J5SU37</accession>
<gene>
    <name evidence="3" type="primary">surA_4</name>
    <name evidence="3" type="ORF">GALL_102300</name>
</gene>
<dbReference type="Gene3D" id="1.10.4030.10">
    <property type="entry name" value="Porin chaperone SurA, peptide-binding domain"/>
    <property type="match status" value="1"/>
</dbReference>
<comment type="caution">
    <text evidence="3">The sequence shown here is derived from an EMBL/GenBank/DDBJ whole genome shotgun (WGS) entry which is preliminary data.</text>
</comment>
<evidence type="ECO:0000259" key="2">
    <source>
        <dbReference type="PROSITE" id="PS50198"/>
    </source>
</evidence>
<dbReference type="InterPro" id="IPR050280">
    <property type="entry name" value="OMP_Chaperone_SurA"/>
</dbReference>
<dbReference type="InterPro" id="IPR046357">
    <property type="entry name" value="PPIase_dom_sf"/>
</dbReference>
<feature type="domain" description="PpiC" evidence="2">
    <location>
        <begin position="281"/>
        <end position="374"/>
    </location>
</feature>
<name>A0A1J5SU37_9ZZZZ</name>
<dbReference type="InterPro" id="IPR027304">
    <property type="entry name" value="Trigger_fact/SurA_dom_sf"/>
</dbReference>
<sequence length="457" mass="52322">MKKFLIFFFIVMIVAHQSSAQLVKKVIADKIVAQVGDKIILRSDVLNAISDAKRQGTEAQLPPNPECAFLEGQLIQKALVLQAEKDSLTVSDDELDAALDNQVRGFIREYGSKEVLEEIAGKTVYQIKEDFKPVFRERKLADQMRNKVLENVKITPAEVKVYFNKIPKDSLPYYETELEVSQILLIPKANKDVDDYVIKQLYDYRRQAEAGTQKFEQLAKLYSDDQGTEKQGGTLSLNRNDKSSWDPTFLSAAFKLKEGQISPVIKSKFGYHIIKMVSRAGDDAVVRHILKIPPVTDDEIKLAINKLDSIRVKLLANQLSFGEAINKYSEDENSKFNGGAIQSRDGSTYITIDQLDKDMVVAIKDLKPGEYSKPQYYIDERGRKLVRLIYLKTRTSPHRENLKDDYNKIAQRALEDKKQEKLEKWFKEHLPSYYISIDKEFEGCASLADWWKYAAKN</sequence>
<dbReference type="SUPFAM" id="SSF54534">
    <property type="entry name" value="FKBP-like"/>
    <property type="match status" value="2"/>
</dbReference>
<dbReference type="EMBL" id="MLJW01000036">
    <property type="protein sequence ID" value="OIR07568.1"/>
    <property type="molecule type" value="Genomic_DNA"/>
</dbReference>
<evidence type="ECO:0000313" key="3">
    <source>
        <dbReference type="EMBL" id="OIR07568.1"/>
    </source>
</evidence>
<reference evidence="3" key="1">
    <citation type="submission" date="2016-10" db="EMBL/GenBank/DDBJ databases">
        <title>Sequence of Gallionella enrichment culture.</title>
        <authorList>
            <person name="Poehlein A."/>
            <person name="Muehling M."/>
            <person name="Daniel R."/>
        </authorList>
    </citation>
    <scope>NUCLEOTIDE SEQUENCE</scope>
</reference>
<dbReference type="Gene3D" id="3.10.50.40">
    <property type="match status" value="2"/>
</dbReference>
<keyword evidence="1" id="KW-0732">Signal</keyword>
<proteinExistence type="predicted"/>